<proteinExistence type="inferred from homology"/>
<dbReference type="GO" id="GO:0031902">
    <property type="term" value="C:late endosome membrane"/>
    <property type="evidence" value="ECO:0007669"/>
    <property type="project" value="TreeGrafter"/>
</dbReference>
<feature type="transmembrane region" description="Helical" evidence="9">
    <location>
        <begin position="198"/>
        <end position="217"/>
    </location>
</feature>
<keyword evidence="8 9" id="KW-0472">Membrane</keyword>
<comment type="similarity">
    <text evidence="2">Belongs to the VTI1 family.</text>
</comment>
<gene>
    <name evidence="11" type="ORF">EVOR1521_LOCUS21444</name>
</gene>
<keyword evidence="3" id="KW-0813">Transport</keyword>
<evidence type="ECO:0000259" key="10">
    <source>
        <dbReference type="Pfam" id="PF05008"/>
    </source>
</evidence>
<protein>
    <recommendedName>
        <fullName evidence="10">Vesicle transport v-SNARE N-terminal domain-containing protein</fullName>
    </recommendedName>
</protein>
<evidence type="ECO:0000256" key="8">
    <source>
        <dbReference type="ARBA" id="ARBA00023136"/>
    </source>
</evidence>
<dbReference type="GO" id="GO:0005789">
    <property type="term" value="C:endoplasmic reticulum membrane"/>
    <property type="evidence" value="ECO:0007669"/>
    <property type="project" value="TreeGrafter"/>
</dbReference>
<dbReference type="PANTHER" id="PTHR21230">
    <property type="entry name" value="VESICLE TRANSPORT V-SNARE PROTEIN VTI1-RELATED"/>
    <property type="match status" value="1"/>
</dbReference>
<dbReference type="AlphaFoldDB" id="A0AA36NBK4"/>
<dbReference type="Pfam" id="PF05008">
    <property type="entry name" value="V-SNARE"/>
    <property type="match status" value="1"/>
</dbReference>
<keyword evidence="7" id="KW-0175">Coiled coil</keyword>
<dbReference type="GO" id="GO:0000149">
    <property type="term" value="F:SNARE binding"/>
    <property type="evidence" value="ECO:0007669"/>
    <property type="project" value="TreeGrafter"/>
</dbReference>
<comment type="subcellular location">
    <subcellularLocation>
        <location evidence="1">Membrane</location>
        <topology evidence="1">Single-pass type IV membrane protein</topology>
    </subcellularLocation>
</comment>
<dbReference type="EMBL" id="CAUJNA010003266">
    <property type="protein sequence ID" value="CAJ1397416.1"/>
    <property type="molecule type" value="Genomic_DNA"/>
</dbReference>
<evidence type="ECO:0000256" key="1">
    <source>
        <dbReference type="ARBA" id="ARBA00004211"/>
    </source>
</evidence>
<name>A0AA36NBK4_9DINO</name>
<dbReference type="PANTHER" id="PTHR21230:SF26">
    <property type="entry name" value="VESICLE TRANSPORT THROUGH INTERACTION WITH T-SNARES HOMOLOG 1A"/>
    <property type="match status" value="1"/>
</dbReference>
<evidence type="ECO:0000256" key="7">
    <source>
        <dbReference type="ARBA" id="ARBA00023054"/>
    </source>
</evidence>
<feature type="domain" description="Vesicle transport v-SNARE N-terminal" evidence="10">
    <location>
        <begin position="14"/>
        <end position="94"/>
    </location>
</feature>
<dbReference type="InterPro" id="IPR007705">
    <property type="entry name" value="Vesicle_trsprt_v-SNARE_N"/>
</dbReference>
<dbReference type="SUPFAM" id="SSF58038">
    <property type="entry name" value="SNARE fusion complex"/>
    <property type="match status" value="1"/>
</dbReference>
<evidence type="ECO:0000256" key="6">
    <source>
        <dbReference type="ARBA" id="ARBA00022989"/>
    </source>
</evidence>
<evidence type="ECO:0000313" key="12">
    <source>
        <dbReference type="Proteomes" id="UP001178507"/>
    </source>
</evidence>
<dbReference type="GO" id="GO:0005794">
    <property type="term" value="C:Golgi apparatus"/>
    <property type="evidence" value="ECO:0007669"/>
    <property type="project" value="TreeGrafter"/>
</dbReference>
<dbReference type="GO" id="GO:0006886">
    <property type="term" value="P:intracellular protein transport"/>
    <property type="evidence" value="ECO:0007669"/>
    <property type="project" value="InterPro"/>
</dbReference>
<dbReference type="FunFam" id="1.20.5.110:FF:000002">
    <property type="entry name" value="Vesicle transport through interaction with t-SNAREsB"/>
    <property type="match status" value="1"/>
</dbReference>
<dbReference type="Gene3D" id="1.20.5.110">
    <property type="match status" value="1"/>
</dbReference>
<sequence>MDVARGFQSVVTTSEVFQSYEEDYHRLIERLRALAAVVEGGAVAERGAAGSEMLEAHERAKQAFQQMEFEVKSMGPLGAALSGKLKEYKQEMLACRTLVRNVQARLQREGLLGQAPRDEEKAERDSANRLRAGARRLEDSRRTALEAEAIGLNVMSELHDQRDSLKRTKGHLNDVDGHLGTSKMFLNLMSRRVQGNQAMVWCLAIVLFITLVFVIYLKLQKLTAFLR</sequence>
<keyword evidence="6 9" id="KW-1133">Transmembrane helix</keyword>
<keyword evidence="4 9" id="KW-0812">Transmembrane</keyword>
<dbReference type="Proteomes" id="UP001178507">
    <property type="component" value="Unassembled WGS sequence"/>
</dbReference>
<organism evidence="11 12">
    <name type="scientific">Effrenium voratum</name>
    <dbReference type="NCBI Taxonomy" id="2562239"/>
    <lineage>
        <taxon>Eukaryota</taxon>
        <taxon>Sar</taxon>
        <taxon>Alveolata</taxon>
        <taxon>Dinophyceae</taxon>
        <taxon>Suessiales</taxon>
        <taxon>Symbiodiniaceae</taxon>
        <taxon>Effrenium</taxon>
    </lineage>
</organism>
<dbReference type="Pfam" id="PF12352">
    <property type="entry name" value="V-SNARE_C"/>
    <property type="match status" value="1"/>
</dbReference>
<dbReference type="InterPro" id="IPR010989">
    <property type="entry name" value="SNARE"/>
</dbReference>
<accession>A0AA36NBK4</accession>
<reference evidence="11" key="1">
    <citation type="submission" date="2023-08" db="EMBL/GenBank/DDBJ databases">
        <authorList>
            <person name="Chen Y."/>
            <person name="Shah S."/>
            <person name="Dougan E. K."/>
            <person name="Thang M."/>
            <person name="Chan C."/>
        </authorList>
    </citation>
    <scope>NUCLEOTIDE SEQUENCE</scope>
</reference>
<comment type="caution">
    <text evidence="11">The sequence shown here is derived from an EMBL/GenBank/DDBJ whole genome shotgun (WGS) entry which is preliminary data.</text>
</comment>
<dbReference type="InterPro" id="IPR038407">
    <property type="entry name" value="v-SNARE_N_sf"/>
</dbReference>
<keyword evidence="12" id="KW-1185">Reference proteome</keyword>
<dbReference type="GO" id="GO:0005484">
    <property type="term" value="F:SNAP receptor activity"/>
    <property type="evidence" value="ECO:0007669"/>
    <property type="project" value="TreeGrafter"/>
</dbReference>
<dbReference type="Gene3D" id="1.20.58.400">
    <property type="entry name" value="t-snare proteins"/>
    <property type="match status" value="1"/>
</dbReference>
<keyword evidence="5" id="KW-0653">Protein transport</keyword>
<dbReference type="GO" id="GO:0012507">
    <property type="term" value="C:ER to Golgi transport vesicle membrane"/>
    <property type="evidence" value="ECO:0007669"/>
    <property type="project" value="TreeGrafter"/>
</dbReference>
<evidence type="ECO:0000256" key="9">
    <source>
        <dbReference type="SAM" id="Phobius"/>
    </source>
</evidence>
<evidence type="ECO:0000313" key="11">
    <source>
        <dbReference type="EMBL" id="CAJ1397416.1"/>
    </source>
</evidence>
<dbReference type="GO" id="GO:0006906">
    <property type="term" value="P:vesicle fusion"/>
    <property type="evidence" value="ECO:0007669"/>
    <property type="project" value="TreeGrafter"/>
</dbReference>
<evidence type="ECO:0000256" key="5">
    <source>
        <dbReference type="ARBA" id="ARBA00022927"/>
    </source>
</evidence>
<dbReference type="GO" id="GO:0031201">
    <property type="term" value="C:SNARE complex"/>
    <property type="evidence" value="ECO:0007669"/>
    <property type="project" value="TreeGrafter"/>
</dbReference>
<dbReference type="CDD" id="cd15862">
    <property type="entry name" value="SNARE_Vti1"/>
    <property type="match status" value="1"/>
</dbReference>
<evidence type="ECO:0000256" key="3">
    <source>
        <dbReference type="ARBA" id="ARBA00022448"/>
    </source>
</evidence>
<evidence type="ECO:0000256" key="2">
    <source>
        <dbReference type="ARBA" id="ARBA00006108"/>
    </source>
</evidence>
<evidence type="ECO:0000256" key="4">
    <source>
        <dbReference type="ARBA" id="ARBA00022692"/>
    </source>
</evidence>
<dbReference type="SUPFAM" id="SSF47661">
    <property type="entry name" value="t-snare proteins"/>
    <property type="match status" value="1"/>
</dbReference>